<protein>
    <submittedName>
        <fullName evidence="2">Uncharacterized protein</fullName>
    </submittedName>
</protein>
<reference evidence="2" key="2">
    <citation type="submission" date="2023-05" db="EMBL/GenBank/DDBJ databases">
        <authorList>
            <person name="Fouks B."/>
        </authorList>
    </citation>
    <scope>NUCLEOTIDE SEQUENCE</scope>
    <source>
        <strain evidence="2">Stay&amp;Tobe</strain>
        <tissue evidence="2">Testes</tissue>
    </source>
</reference>
<organism evidence="2 3">
    <name type="scientific">Diploptera punctata</name>
    <name type="common">Pacific beetle cockroach</name>
    <dbReference type="NCBI Taxonomy" id="6984"/>
    <lineage>
        <taxon>Eukaryota</taxon>
        <taxon>Metazoa</taxon>
        <taxon>Ecdysozoa</taxon>
        <taxon>Arthropoda</taxon>
        <taxon>Hexapoda</taxon>
        <taxon>Insecta</taxon>
        <taxon>Pterygota</taxon>
        <taxon>Neoptera</taxon>
        <taxon>Polyneoptera</taxon>
        <taxon>Dictyoptera</taxon>
        <taxon>Blattodea</taxon>
        <taxon>Blaberoidea</taxon>
        <taxon>Blaberidae</taxon>
        <taxon>Diplopterinae</taxon>
        <taxon>Diploptera</taxon>
    </lineage>
</organism>
<feature type="region of interest" description="Disordered" evidence="1">
    <location>
        <begin position="22"/>
        <end position="46"/>
    </location>
</feature>
<proteinExistence type="predicted"/>
<keyword evidence="3" id="KW-1185">Reference proteome</keyword>
<evidence type="ECO:0000313" key="2">
    <source>
        <dbReference type="EMBL" id="KAJ9594822.1"/>
    </source>
</evidence>
<feature type="non-terminal residue" evidence="2">
    <location>
        <position position="98"/>
    </location>
</feature>
<evidence type="ECO:0000313" key="3">
    <source>
        <dbReference type="Proteomes" id="UP001233999"/>
    </source>
</evidence>
<name>A0AAD8EMC3_DIPPU</name>
<feature type="non-terminal residue" evidence="2">
    <location>
        <position position="1"/>
    </location>
</feature>
<evidence type="ECO:0000256" key="1">
    <source>
        <dbReference type="SAM" id="MobiDB-lite"/>
    </source>
</evidence>
<accession>A0AAD8EMC3</accession>
<comment type="caution">
    <text evidence="2">The sequence shown here is derived from an EMBL/GenBank/DDBJ whole genome shotgun (WGS) entry which is preliminary data.</text>
</comment>
<dbReference type="EMBL" id="JASPKZ010002713">
    <property type="protein sequence ID" value="KAJ9594822.1"/>
    <property type="molecule type" value="Genomic_DNA"/>
</dbReference>
<dbReference type="AlphaFoldDB" id="A0AAD8EMC3"/>
<gene>
    <name evidence="2" type="ORF">L9F63_013859</name>
</gene>
<sequence>MARAPAIAHSGMSKLMAFARRRQGSLPKEPPPSVDISDSDGEKDSGLDDFEIIKTIGIGLSMFTLKKERKHIKKYQVKLLKYTQYCRMMIFRFQLPTK</sequence>
<reference evidence="2" key="1">
    <citation type="journal article" date="2023" name="IScience">
        <title>Live-bearing cockroach genome reveals convergent evolutionary mechanisms linked to viviparity in insects and beyond.</title>
        <authorList>
            <person name="Fouks B."/>
            <person name="Harrison M.C."/>
            <person name="Mikhailova A.A."/>
            <person name="Marchal E."/>
            <person name="English S."/>
            <person name="Carruthers M."/>
            <person name="Jennings E.C."/>
            <person name="Chiamaka E.L."/>
            <person name="Frigard R.A."/>
            <person name="Pippel M."/>
            <person name="Attardo G.M."/>
            <person name="Benoit J.B."/>
            <person name="Bornberg-Bauer E."/>
            <person name="Tobe S.S."/>
        </authorList>
    </citation>
    <scope>NUCLEOTIDE SEQUENCE</scope>
    <source>
        <strain evidence="2">Stay&amp;Tobe</strain>
    </source>
</reference>
<dbReference type="Proteomes" id="UP001233999">
    <property type="component" value="Unassembled WGS sequence"/>
</dbReference>